<sequence>MGTETYSVTALANSQNDIAQIWAQVCQALEQQISGRDFRSWIVRLQVQADSDDRVLLVAPNAFSRDWIAENLFTGICELWQLHDAKDRNLALQVGAPLTEPVQTIAETANPAAPVIPIINPHEKYRFDNFVVGPSNDVAWAVARQAARGPQDRYNPLFVHGGYGLGKTHLLRAIACQAKIHAPSKRVLYLTAEEFVP</sequence>
<evidence type="ECO:0000259" key="1">
    <source>
        <dbReference type="Pfam" id="PF00308"/>
    </source>
</evidence>
<organism evidence="3">
    <name type="scientific">hydrothermal vent metagenome</name>
    <dbReference type="NCBI Taxonomy" id="652676"/>
    <lineage>
        <taxon>unclassified sequences</taxon>
        <taxon>metagenomes</taxon>
        <taxon>ecological metagenomes</taxon>
    </lineage>
</organism>
<reference evidence="3" key="1">
    <citation type="submission" date="2018-06" db="EMBL/GenBank/DDBJ databases">
        <authorList>
            <person name="Zhirakovskaya E."/>
        </authorList>
    </citation>
    <scope>NUCLEOTIDE SEQUENCE</scope>
</reference>
<dbReference type="Gene3D" id="3.30.300.180">
    <property type="match status" value="1"/>
</dbReference>
<feature type="non-terminal residue" evidence="3">
    <location>
        <position position="197"/>
    </location>
</feature>
<dbReference type="PANTHER" id="PTHR30050:SF2">
    <property type="entry name" value="CHROMOSOMAL REPLICATION INITIATOR PROTEIN DNAA"/>
    <property type="match status" value="1"/>
</dbReference>
<dbReference type="InterPro" id="IPR038454">
    <property type="entry name" value="DnaA_N_sf"/>
</dbReference>
<accession>A0A3B0S0C3</accession>
<dbReference type="GO" id="GO:0005886">
    <property type="term" value="C:plasma membrane"/>
    <property type="evidence" value="ECO:0007669"/>
    <property type="project" value="TreeGrafter"/>
</dbReference>
<evidence type="ECO:0000313" key="3">
    <source>
        <dbReference type="EMBL" id="VAV97689.1"/>
    </source>
</evidence>
<dbReference type="InterPro" id="IPR020591">
    <property type="entry name" value="Chromosome_initiator_DnaA-like"/>
</dbReference>
<protein>
    <submittedName>
        <fullName evidence="3">Chromosomal replication initiator protein DnaA</fullName>
    </submittedName>
</protein>
<dbReference type="InterPro" id="IPR013317">
    <property type="entry name" value="DnaA_dom"/>
</dbReference>
<feature type="domain" description="DnaA N-terminal" evidence="2">
    <location>
        <begin position="20"/>
        <end position="81"/>
    </location>
</feature>
<dbReference type="Gene3D" id="3.40.50.300">
    <property type="entry name" value="P-loop containing nucleotide triphosphate hydrolases"/>
    <property type="match status" value="1"/>
</dbReference>
<dbReference type="Pfam" id="PF00308">
    <property type="entry name" value="Bac_DnaA"/>
    <property type="match status" value="1"/>
</dbReference>
<dbReference type="InterPro" id="IPR024633">
    <property type="entry name" value="DnaA_N_dom"/>
</dbReference>
<dbReference type="InterPro" id="IPR027417">
    <property type="entry name" value="P-loop_NTPase"/>
</dbReference>
<dbReference type="GO" id="GO:0003688">
    <property type="term" value="F:DNA replication origin binding"/>
    <property type="evidence" value="ECO:0007669"/>
    <property type="project" value="TreeGrafter"/>
</dbReference>
<dbReference type="SUPFAM" id="SSF52540">
    <property type="entry name" value="P-loop containing nucleoside triphosphate hydrolases"/>
    <property type="match status" value="1"/>
</dbReference>
<dbReference type="EMBL" id="UOEE01000248">
    <property type="protein sequence ID" value="VAV97689.1"/>
    <property type="molecule type" value="Genomic_DNA"/>
</dbReference>
<dbReference type="PRINTS" id="PR00051">
    <property type="entry name" value="DNAA"/>
</dbReference>
<dbReference type="PANTHER" id="PTHR30050">
    <property type="entry name" value="CHROMOSOMAL REPLICATION INITIATOR PROTEIN DNAA"/>
    <property type="match status" value="1"/>
</dbReference>
<feature type="domain" description="Chromosomal replication initiator protein DnaA ATPAse" evidence="1">
    <location>
        <begin position="123"/>
        <end position="196"/>
    </location>
</feature>
<name>A0A3B0S0C3_9ZZZZ</name>
<evidence type="ECO:0000259" key="2">
    <source>
        <dbReference type="Pfam" id="PF11638"/>
    </source>
</evidence>
<dbReference type="Pfam" id="PF11638">
    <property type="entry name" value="DnaA_N"/>
    <property type="match status" value="1"/>
</dbReference>
<proteinExistence type="predicted"/>
<dbReference type="AlphaFoldDB" id="A0A3B0S0C3"/>
<dbReference type="GO" id="GO:0006270">
    <property type="term" value="P:DNA replication initiation"/>
    <property type="evidence" value="ECO:0007669"/>
    <property type="project" value="TreeGrafter"/>
</dbReference>
<gene>
    <name evidence="3" type="ORF">MNBD_ALPHA06-321</name>
</gene>